<dbReference type="InterPro" id="IPR027417">
    <property type="entry name" value="P-loop_NTPase"/>
</dbReference>
<dbReference type="EMBL" id="LAZR01003163">
    <property type="protein sequence ID" value="KKN21255.1"/>
    <property type="molecule type" value="Genomic_DNA"/>
</dbReference>
<feature type="domain" description="OLD protein-like TOPRIM" evidence="3">
    <location>
        <begin position="439"/>
        <end position="502"/>
    </location>
</feature>
<sequence>MKICHIKIKDFRSISQFDEEVGKHNIIVVNNNTGKSNLLWAIYCFYNPKNLNVDDFLKEKHLDEFADQKLQITLTFDKLTEIEEKNNTKYFFNGKIKIKFEAWIDESGKLAYEYHGFIQKVKPLYPSGFDEGIKSLLDNEMPKRPSFDDFSELKQILEDIVPNGRITKDSKLLINKKYYSLHPEIKKEIIEVLNPDKYHGFIKVNDPKTIGECYFIPAIKDPTEDLQTTKTTSPINQMMRSIFQEIKTKDLKKNFKKIQEEVKKERQTNITELQKKFNDELELFSTSVDINLLDIEISDAFPINIDILFNDGVSTPLENKGTGLQRYVLFKFLKIKNDLNLGEDISYILLFEEPEAHLHPQFQREIAKILKNLSDLTNYQTFLTSHSPQFIDLLNLDYVFIFNKEKECTKSNKCELHITEIKEEIKILLLFDPNVKEIFFSEKIVLIEGPSEEILTNILIQEGKLDVSNVSIITARGKFNIPRFLKVFNAIGIPYTVLLDEDPYFLPNYAKKNPSKIANKRKAYKKTIEIADMVEESLGKIIVISPNLDKFLGVSTNQSNNLGKPTAVHEKYKELEVVNDEIIEKIEELFNFLINPENLKHRISNPDGSEWVSQDESSVSVPQPTFDDFKEAIKQNIKVYRGIHDILPDNALEELKNLFNLKKKNTKKSATSRKGPLNNWLKEKTGK</sequence>
<gene>
    <name evidence="4" type="ORF">LCGC14_0927270</name>
</gene>
<feature type="domain" description="Endonuclease GajA/Old nuclease/RecF-like AAA" evidence="2">
    <location>
        <begin position="1"/>
        <end position="391"/>
    </location>
</feature>
<organism evidence="4">
    <name type="scientific">marine sediment metagenome</name>
    <dbReference type="NCBI Taxonomy" id="412755"/>
    <lineage>
        <taxon>unclassified sequences</taxon>
        <taxon>metagenomes</taxon>
        <taxon>ecological metagenomes</taxon>
    </lineage>
</organism>
<dbReference type="PANTHER" id="PTHR43581">
    <property type="entry name" value="ATP/GTP PHOSPHATASE"/>
    <property type="match status" value="1"/>
</dbReference>
<feature type="region of interest" description="Disordered" evidence="1">
    <location>
        <begin position="665"/>
        <end position="687"/>
    </location>
</feature>
<dbReference type="InterPro" id="IPR041685">
    <property type="entry name" value="AAA_GajA/Old/RecF-like"/>
</dbReference>
<dbReference type="SUPFAM" id="SSF52540">
    <property type="entry name" value="P-loop containing nucleoside triphosphate hydrolases"/>
    <property type="match status" value="1"/>
</dbReference>
<dbReference type="Pfam" id="PF20469">
    <property type="entry name" value="OLD-like_TOPRIM"/>
    <property type="match status" value="1"/>
</dbReference>
<dbReference type="InterPro" id="IPR051396">
    <property type="entry name" value="Bact_Antivir_Def_Nuclease"/>
</dbReference>
<evidence type="ECO:0000259" key="2">
    <source>
        <dbReference type="Pfam" id="PF13175"/>
    </source>
</evidence>
<evidence type="ECO:0000313" key="4">
    <source>
        <dbReference type="EMBL" id="KKN21255.1"/>
    </source>
</evidence>
<proteinExistence type="predicted"/>
<comment type="caution">
    <text evidence="4">The sequence shown here is derived from an EMBL/GenBank/DDBJ whole genome shotgun (WGS) entry which is preliminary data.</text>
</comment>
<name>A0A0F9NP64_9ZZZZ</name>
<accession>A0A0F9NP64</accession>
<dbReference type="CDD" id="cd01026">
    <property type="entry name" value="TOPRIM_OLD"/>
    <property type="match status" value="1"/>
</dbReference>
<dbReference type="AlphaFoldDB" id="A0A0F9NP64"/>
<evidence type="ECO:0000259" key="3">
    <source>
        <dbReference type="Pfam" id="PF20469"/>
    </source>
</evidence>
<dbReference type="Pfam" id="PF13175">
    <property type="entry name" value="AAA_15"/>
    <property type="match status" value="1"/>
</dbReference>
<evidence type="ECO:0000256" key="1">
    <source>
        <dbReference type="SAM" id="MobiDB-lite"/>
    </source>
</evidence>
<dbReference type="InterPro" id="IPR034139">
    <property type="entry name" value="TOPRIM_OLD"/>
</dbReference>
<reference evidence="4" key="1">
    <citation type="journal article" date="2015" name="Nature">
        <title>Complex archaea that bridge the gap between prokaryotes and eukaryotes.</title>
        <authorList>
            <person name="Spang A."/>
            <person name="Saw J.H."/>
            <person name="Jorgensen S.L."/>
            <person name="Zaremba-Niedzwiedzka K."/>
            <person name="Martijn J."/>
            <person name="Lind A.E."/>
            <person name="van Eijk R."/>
            <person name="Schleper C."/>
            <person name="Guy L."/>
            <person name="Ettema T.J."/>
        </authorList>
    </citation>
    <scope>NUCLEOTIDE SEQUENCE</scope>
</reference>
<dbReference type="PANTHER" id="PTHR43581:SF4">
    <property type="entry name" value="ATP_GTP PHOSPHATASE"/>
    <property type="match status" value="1"/>
</dbReference>
<dbReference type="Gene3D" id="3.40.50.300">
    <property type="entry name" value="P-loop containing nucleotide triphosphate hydrolases"/>
    <property type="match status" value="1"/>
</dbReference>
<protein>
    <submittedName>
        <fullName evidence="4">Uncharacterized protein</fullName>
    </submittedName>
</protein>